<keyword evidence="1" id="KW-1133">Transmembrane helix</keyword>
<comment type="caution">
    <text evidence="2">The sequence shown here is derived from an EMBL/GenBank/DDBJ whole genome shotgun (WGS) entry which is preliminary data.</text>
</comment>
<dbReference type="Proteomes" id="UP001597295">
    <property type="component" value="Unassembled WGS sequence"/>
</dbReference>
<accession>A0ABW5DXY9</accession>
<evidence type="ECO:0000313" key="2">
    <source>
        <dbReference type="EMBL" id="MFD2265395.1"/>
    </source>
</evidence>
<feature type="transmembrane region" description="Helical" evidence="1">
    <location>
        <begin position="20"/>
        <end position="39"/>
    </location>
</feature>
<name>A0ABW5DXY9_9PROT</name>
<evidence type="ECO:0000256" key="1">
    <source>
        <dbReference type="SAM" id="Phobius"/>
    </source>
</evidence>
<evidence type="ECO:0000313" key="3">
    <source>
        <dbReference type="Proteomes" id="UP001597295"/>
    </source>
</evidence>
<sequence>MQRERNSIRNQRPTLSMTEVLCLLALTTVLGVPLGFLVIEAASGMLWR</sequence>
<keyword evidence="3" id="KW-1185">Reference proteome</keyword>
<dbReference type="RefSeq" id="WP_379878688.1">
    <property type="nucleotide sequence ID" value="NZ_JBHUIP010000016.1"/>
</dbReference>
<reference evidence="3" key="1">
    <citation type="journal article" date="2019" name="Int. J. Syst. Evol. Microbiol.">
        <title>The Global Catalogue of Microorganisms (GCM) 10K type strain sequencing project: providing services to taxonomists for standard genome sequencing and annotation.</title>
        <authorList>
            <consortium name="The Broad Institute Genomics Platform"/>
            <consortium name="The Broad Institute Genome Sequencing Center for Infectious Disease"/>
            <person name="Wu L."/>
            <person name="Ma J."/>
        </authorList>
    </citation>
    <scope>NUCLEOTIDE SEQUENCE [LARGE SCALE GENOMIC DNA]</scope>
    <source>
        <strain evidence="3">CGMCC 1.19062</strain>
    </source>
</reference>
<organism evidence="2 3">
    <name type="scientific">Lacibacterium aquatile</name>
    <dbReference type="NCBI Taxonomy" id="1168082"/>
    <lineage>
        <taxon>Bacteria</taxon>
        <taxon>Pseudomonadati</taxon>
        <taxon>Pseudomonadota</taxon>
        <taxon>Alphaproteobacteria</taxon>
        <taxon>Rhodospirillales</taxon>
        <taxon>Rhodospirillaceae</taxon>
    </lineage>
</organism>
<dbReference type="EMBL" id="JBHUIP010000016">
    <property type="protein sequence ID" value="MFD2265395.1"/>
    <property type="molecule type" value="Genomic_DNA"/>
</dbReference>
<proteinExistence type="predicted"/>
<gene>
    <name evidence="2" type="ORF">ACFSM5_21005</name>
</gene>
<keyword evidence="1" id="KW-0472">Membrane</keyword>
<keyword evidence="1" id="KW-0812">Transmembrane</keyword>
<protein>
    <submittedName>
        <fullName evidence="2">Uncharacterized protein</fullName>
    </submittedName>
</protein>